<dbReference type="GO" id="GO:0006284">
    <property type="term" value="P:base-excision repair"/>
    <property type="evidence" value="ECO:0007669"/>
    <property type="project" value="InterPro"/>
</dbReference>
<evidence type="ECO:0000313" key="11">
    <source>
        <dbReference type="Proteomes" id="UP000628984"/>
    </source>
</evidence>
<comment type="function">
    <text evidence="7">Hydrolysis of the deoxyribose N-glycosidic bond to excise 3-methyladenine from the damaged DNA polymer formed by alkylation lesions.</text>
</comment>
<dbReference type="InterPro" id="IPR011257">
    <property type="entry name" value="DNA_glycosylase"/>
</dbReference>
<dbReference type="EMBL" id="BMYQ01000005">
    <property type="protein sequence ID" value="GGW32233.1"/>
    <property type="molecule type" value="Genomic_DNA"/>
</dbReference>
<comment type="catalytic activity">
    <reaction evidence="6">
        <text>Hydrolysis of alkylated DNA, releasing 3-methyladenine.</text>
        <dbReference type="EC" id="3.2.2.20"/>
    </reaction>
</comment>
<dbReference type="FunFam" id="1.10.340.30:FF:000009">
    <property type="entry name" value="DNA-3-methyladenine glycosylase I"/>
    <property type="match status" value="1"/>
</dbReference>
<dbReference type="Proteomes" id="UP000628984">
    <property type="component" value="Unassembled WGS sequence"/>
</dbReference>
<evidence type="ECO:0000256" key="4">
    <source>
        <dbReference type="ARBA" id="ARBA00022833"/>
    </source>
</evidence>
<sequence>MTERCSWCGTDPLYMAYHDTEWGVPQHDSRTLFEMLILEGFQAGLSWITILRKRENFRAAFAGFDPAILATWGETEVERLRADPSIIRHRGKIEATLAGARAWLRIEAREGFAPFLWRFAEGGRTTAPLSPAEVPAETAQSRAMSKALKAEGFRFCGPTICYAFMQATGMVNDHLATCDFRDGPR</sequence>
<evidence type="ECO:0000256" key="9">
    <source>
        <dbReference type="PIRSR" id="PIRSR604597-1"/>
    </source>
</evidence>
<feature type="binding site" evidence="9">
    <location>
        <position position="5"/>
    </location>
    <ligand>
        <name>Zn(2+)</name>
        <dbReference type="ChEBI" id="CHEBI:29105"/>
    </ligand>
</feature>
<reference evidence="10" key="2">
    <citation type="submission" date="2020-09" db="EMBL/GenBank/DDBJ databases">
        <authorList>
            <person name="Sun Q."/>
            <person name="Kim S."/>
        </authorList>
    </citation>
    <scope>NUCLEOTIDE SEQUENCE</scope>
    <source>
        <strain evidence="10">KCTC 23714</strain>
    </source>
</reference>
<feature type="binding site" evidence="9">
    <location>
        <position position="178"/>
    </location>
    <ligand>
        <name>Zn(2+)</name>
        <dbReference type="ChEBI" id="CHEBI:29105"/>
    </ligand>
</feature>
<evidence type="ECO:0000313" key="10">
    <source>
        <dbReference type="EMBL" id="GGW32233.1"/>
    </source>
</evidence>
<reference evidence="10" key="1">
    <citation type="journal article" date="2014" name="Int. J. Syst. Evol. Microbiol.">
        <title>Complete genome sequence of Corynebacterium casei LMG S-19264T (=DSM 44701T), isolated from a smear-ripened cheese.</title>
        <authorList>
            <consortium name="US DOE Joint Genome Institute (JGI-PGF)"/>
            <person name="Walter F."/>
            <person name="Albersmeier A."/>
            <person name="Kalinowski J."/>
            <person name="Ruckert C."/>
        </authorList>
    </citation>
    <scope>NUCLEOTIDE SEQUENCE</scope>
    <source>
        <strain evidence="10">KCTC 23714</strain>
    </source>
</reference>
<feature type="binding site" evidence="9">
    <location>
        <position position="174"/>
    </location>
    <ligand>
        <name>Zn(2+)</name>
        <dbReference type="ChEBI" id="CHEBI:29105"/>
    </ligand>
</feature>
<keyword evidence="4 9" id="KW-0862">Zinc</keyword>
<dbReference type="NCBIfam" id="TIGR00624">
    <property type="entry name" value="tag"/>
    <property type="match status" value="1"/>
</dbReference>
<dbReference type="InterPro" id="IPR004597">
    <property type="entry name" value="Tag"/>
</dbReference>
<dbReference type="PANTHER" id="PTHR30037">
    <property type="entry name" value="DNA-3-METHYLADENINE GLYCOSYLASE 1"/>
    <property type="match status" value="1"/>
</dbReference>
<evidence type="ECO:0000256" key="2">
    <source>
        <dbReference type="ARBA" id="ARBA00022763"/>
    </source>
</evidence>
<evidence type="ECO:0000256" key="5">
    <source>
        <dbReference type="ARBA" id="ARBA00023204"/>
    </source>
</evidence>
<dbReference type="GO" id="GO:0008725">
    <property type="term" value="F:DNA-3-methyladenine glycosylase activity"/>
    <property type="evidence" value="ECO:0007669"/>
    <property type="project" value="UniProtKB-EC"/>
</dbReference>
<dbReference type="Pfam" id="PF03352">
    <property type="entry name" value="Adenine_glyco"/>
    <property type="match status" value="1"/>
</dbReference>
<name>A0A918ITV4_9RHOB</name>
<comment type="caution">
    <text evidence="10">The sequence shown here is derived from an EMBL/GenBank/DDBJ whole genome shotgun (WGS) entry which is preliminary data.</text>
</comment>
<keyword evidence="1 9" id="KW-0479">Metal-binding</keyword>
<dbReference type="RefSeq" id="WP_189633809.1">
    <property type="nucleotide sequence ID" value="NZ_BMYQ01000005.1"/>
</dbReference>
<gene>
    <name evidence="10" type="ORF">GCM10011452_21040</name>
</gene>
<dbReference type="GO" id="GO:0046872">
    <property type="term" value="F:metal ion binding"/>
    <property type="evidence" value="ECO:0007669"/>
    <property type="project" value="UniProtKB-KW"/>
</dbReference>
<dbReference type="AlphaFoldDB" id="A0A918ITV4"/>
<evidence type="ECO:0000256" key="1">
    <source>
        <dbReference type="ARBA" id="ARBA00022723"/>
    </source>
</evidence>
<evidence type="ECO:0000256" key="6">
    <source>
        <dbReference type="ARBA" id="ARBA00052558"/>
    </source>
</evidence>
<evidence type="ECO:0000256" key="7">
    <source>
        <dbReference type="ARBA" id="ARBA00057608"/>
    </source>
</evidence>
<proteinExistence type="predicted"/>
<keyword evidence="5" id="KW-0234">DNA repair</keyword>
<dbReference type="InterPro" id="IPR052891">
    <property type="entry name" value="DNA-3mA_glycosylase"/>
</dbReference>
<accession>A0A918ITV4</accession>
<dbReference type="PANTHER" id="PTHR30037:SF4">
    <property type="entry name" value="DNA-3-METHYLADENINE GLYCOSYLASE I"/>
    <property type="match status" value="1"/>
</dbReference>
<organism evidence="10 11">
    <name type="scientific">Gemmobacter lanyuensis</name>
    <dbReference type="NCBI Taxonomy" id="1054497"/>
    <lineage>
        <taxon>Bacteria</taxon>
        <taxon>Pseudomonadati</taxon>
        <taxon>Pseudomonadota</taxon>
        <taxon>Alphaproteobacteria</taxon>
        <taxon>Rhodobacterales</taxon>
        <taxon>Paracoccaceae</taxon>
        <taxon>Gemmobacter</taxon>
    </lineage>
</organism>
<keyword evidence="2" id="KW-0227">DNA damage</keyword>
<evidence type="ECO:0000256" key="3">
    <source>
        <dbReference type="ARBA" id="ARBA00022801"/>
    </source>
</evidence>
<protein>
    <recommendedName>
        <fullName evidence="8">DNA-3-methyladenine glycosylase I</fullName>
        <ecNumber evidence="8">3.2.2.20</ecNumber>
    </recommendedName>
</protein>
<feature type="binding site" evidence="9">
    <location>
        <position position="18"/>
    </location>
    <ligand>
        <name>Zn(2+)</name>
        <dbReference type="ChEBI" id="CHEBI:29105"/>
    </ligand>
</feature>
<dbReference type="Gene3D" id="1.10.340.30">
    <property type="entry name" value="Hypothetical protein, domain 2"/>
    <property type="match status" value="1"/>
</dbReference>
<dbReference type="EC" id="3.2.2.20" evidence="8"/>
<keyword evidence="11" id="KW-1185">Reference proteome</keyword>
<evidence type="ECO:0000256" key="8">
    <source>
        <dbReference type="ARBA" id="ARBA00066766"/>
    </source>
</evidence>
<keyword evidence="3" id="KW-0378">Hydrolase</keyword>
<dbReference type="InterPro" id="IPR005019">
    <property type="entry name" value="Adenine_glyco"/>
</dbReference>
<dbReference type="SUPFAM" id="SSF48150">
    <property type="entry name" value="DNA-glycosylase"/>
    <property type="match status" value="1"/>
</dbReference>